<feature type="signal peptide" evidence="3">
    <location>
        <begin position="1"/>
        <end position="23"/>
    </location>
</feature>
<keyword evidence="1 3" id="KW-0732">Signal</keyword>
<feature type="chain" id="PRO_5012044863" evidence="3">
    <location>
        <begin position="24"/>
        <end position="297"/>
    </location>
</feature>
<dbReference type="Proteomes" id="UP000091857">
    <property type="component" value="Chromosome 17"/>
</dbReference>
<sequence>MGVDFAKAVVLVQLSLLCFTVFGDKEIEALAASPIPPHHHASSPEVSPSRPPTHPHHHHHAHPPSLAPSHHHHHLHLGHPPSHAPAYSPLKSPAYAPVHPPIPHSHPPVQPPVASPPKNQLTPSHTPKYPQPPAVQPPKHSHPPVAQPPKHPQPPVKPPAPSPSYHFPRSLIAVQGMVYCKSCKYPGVDTLVGASPLPGATVKLQCNNTKYSLEAKATTDKNGYFFLQAPKKITNYGAHKCKVSLFSAPNTACSKPTNMHGGVSGGNLRAEKKYVSNQLPFVLYTVGPFAFEPKCPR</sequence>
<name>A0A2C9U4Z0_MANES</name>
<feature type="compositionally biased region" description="Pro residues" evidence="2">
    <location>
        <begin position="98"/>
        <end position="115"/>
    </location>
</feature>
<dbReference type="OrthoDB" id="665669at2759"/>
<protein>
    <submittedName>
        <fullName evidence="4">Uncharacterized protein</fullName>
    </submittedName>
</protein>
<gene>
    <name evidence="4" type="ORF">MANES_17G046500v8</name>
</gene>
<dbReference type="PANTHER" id="PTHR33470:SF22">
    <property type="entry name" value="POLLEN OLE E 1 ALLERGEN AND EXTENSIN FAMILY PROTEIN"/>
    <property type="match status" value="1"/>
</dbReference>
<feature type="region of interest" description="Disordered" evidence="2">
    <location>
        <begin position="34"/>
        <end position="163"/>
    </location>
</feature>
<reference evidence="5" key="1">
    <citation type="journal article" date="2016" name="Nat. Biotechnol.">
        <title>Sequencing wild and cultivated cassava and related species reveals extensive interspecific hybridization and genetic diversity.</title>
        <authorList>
            <person name="Bredeson J.V."/>
            <person name="Lyons J.B."/>
            <person name="Prochnik S.E."/>
            <person name="Wu G.A."/>
            <person name="Ha C.M."/>
            <person name="Edsinger-Gonzales E."/>
            <person name="Grimwood J."/>
            <person name="Schmutz J."/>
            <person name="Rabbi I.Y."/>
            <person name="Egesi C."/>
            <person name="Nauluvula P."/>
            <person name="Lebot V."/>
            <person name="Ndunguru J."/>
            <person name="Mkamilo G."/>
            <person name="Bart R.S."/>
            <person name="Setter T.L."/>
            <person name="Gleadow R.M."/>
            <person name="Kulakow P."/>
            <person name="Ferguson M.E."/>
            <person name="Rounsley S."/>
            <person name="Rokhsar D.S."/>
        </authorList>
    </citation>
    <scope>NUCLEOTIDE SEQUENCE [LARGE SCALE GENOMIC DNA]</scope>
    <source>
        <strain evidence="5">cv. AM560-2</strain>
    </source>
</reference>
<organism evidence="4 5">
    <name type="scientific">Manihot esculenta</name>
    <name type="common">Cassava</name>
    <name type="synonym">Jatropha manihot</name>
    <dbReference type="NCBI Taxonomy" id="3983"/>
    <lineage>
        <taxon>Eukaryota</taxon>
        <taxon>Viridiplantae</taxon>
        <taxon>Streptophyta</taxon>
        <taxon>Embryophyta</taxon>
        <taxon>Tracheophyta</taxon>
        <taxon>Spermatophyta</taxon>
        <taxon>Magnoliopsida</taxon>
        <taxon>eudicotyledons</taxon>
        <taxon>Gunneridae</taxon>
        <taxon>Pentapetalae</taxon>
        <taxon>rosids</taxon>
        <taxon>fabids</taxon>
        <taxon>Malpighiales</taxon>
        <taxon>Euphorbiaceae</taxon>
        <taxon>Crotonoideae</taxon>
        <taxon>Manihoteae</taxon>
        <taxon>Manihot</taxon>
    </lineage>
</organism>
<feature type="compositionally biased region" description="Basic residues" evidence="2">
    <location>
        <begin position="53"/>
        <end position="62"/>
    </location>
</feature>
<dbReference type="Gramene" id="Manes.17G046500.1.v8.1">
    <property type="protein sequence ID" value="Manes.17G046500.1.v8.1.CDS"/>
    <property type="gene ID" value="Manes.17G046500.v8.1"/>
</dbReference>
<dbReference type="PANTHER" id="PTHR33470">
    <property type="entry name" value="OS01G0164075 PROTEIN"/>
    <property type="match status" value="1"/>
</dbReference>
<evidence type="ECO:0000256" key="1">
    <source>
        <dbReference type="ARBA" id="ARBA00022729"/>
    </source>
</evidence>
<feature type="compositionally biased region" description="Pro residues" evidence="2">
    <location>
        <begin position="145"/>
        <end position="162"/>
    </location>
</feature>
<evidence type="ECO:0000256" key="2">
    <source>
        <dbReference type="SAM" id="MobiDB-lite"/>
    </source>
</evidence>
<dbReference type="EMBL" id="CM004403">
    <property type="protein sequence ID" value="OAY24824.1"/>
    <property type="molecule type" value="Genomic_DNA"/>
</dbReference>
<keyword evidence="5" id="KW-1185">Reference proteome</keyword>
<accession>A0A2C9U4Z0</accession>
<evidence type="ECO:0000313" key="4">
    <source>
        <dbReference type="EMBL" id="OAY24824.1"/>
    </source>
</evidence>
<evidence type="ECO:0000313" key="5">
    <source>
        <dbReference type="Proteomes" id="UP000091857"/>
    </source>
</evidence>
<dbReference type="STRING" id="3983.A0A2C9U4Z0"/>
<dbReference type="PRINTS" id="PR01217">
    <property type="entry name" value="PRICHEXTENSN"/>
</dbReference>
<dbReference type="Pfam" id="PF01190">
    <property type="entry name" value="Pollen_Ole_e_1"/>
    <property type="match status" value="1"/>
</dbReference>
<dbReference type="AlphaFoldDB" id="A0A2C9U4Z0"/>
<evidence type="ECO:0000256" key="3">
    <source>
        <dbReference type="SAM" id="SignalP"/>
    </source>
</evidence>
<dbReference type="OMA" id="HKLATSH"/>
<comment type="caution">
    <text evidence="4">The sequence shown here is derived from an EMBL/GenBank/DDBJ whole genome shotgun (WGS) entry which is preliminary data.</text>
</comment>
<proteinExistence type="predicted"/>
<dbReference type="GO" id="GO:0071944">
    <property type="term" value="C:cell periphery"/>
    <property type="evidence" value="ECO:0000318"/>
    <property type="project" value="GO_Central"/>
</dbReference>